<gene>
    <name evidence="4" type="ORF">ACFSAU_05555</name>
</gene>
<dbReference type="PANTHER" id="PTHR43110:SF1">
    <property type="entry name" value="THIOL PEROXIDASE"/>
    <property type="match status" value="1"/>
</dbReference>
<keyword evidence="1" id="KW-0676">Redox-active center</keyword>
<dbReference type="Gene3D" id="3.40.30.10">
    <property type="entry name" value="Glutaredoxin"/>
    <property type="match status" value="1"/>
</dbReference>
<dbReference type="Proteomes" id="UP001597139">
    <property type="component" value="Unassembled WGS sequence"/>
</dbReference>
<feature type="domain" description="Thioredoxin" evidence="3">
    <location>
        <begin position="7"/>
        <end position="166"/>
    </location>
</feature>
<dbReference type="Pfam" id="PF00578">
    <property type="entry name" value="AhpC-TSA"/>
    <property type="match status" value="1"/>
</dbReference>
<evidence type="ECO:0000259" key="3">
    <source>
        <dbReference type="PROSITE" id="PS51352"/>
    </source>
</evidence>
<dbReference type="PANTHER" id="PTHR43110">
    <property type="entry name" value="THIOL PEROXIDASE"/>
    <property type="match status" value="1"/>
</dbReference>
<name>A0ABD6BQI3_9EURY</name>
<dbReference type="InterPro" id="IPR000866">
    <property type="entry name" value="AhpC/TSA"/>
</dbReference>
<dbReference type="InterPro" id="IPR013766">
    <property type="entry name" value="Thioredoxin_domain"/>
</dbReference>
<evidence type="ECO:0000313" key="5">
    <source>
        <dbReference type="Proteomes" id="UP001597139"/>
    </source>
</evidence>
<feature type="region of interest" description="Disordered" evidence="2">
    <location>
        <begin position="1"/>
        <end position="23"/>
    </location>
</feature>
<dbReference type="AlphaFoldDB" id="A0ABD6BQI3"/>
<protein>
    <submittedName>
        <fullName evidence="4">Redoxin domain-containing protein</fullName>
    </submittedName>
</protein>
<evidence type="ECO:0000313" key="4">
    <source>
        <dbReference type="EMBL" id="MFD1566951.1"/>
    </source>
</evidence>
<sequence length="175" mass="18575">MDDPAPPAVGDDAPPFTAPVADADGIDPHPLEDYLTDTPTVLAFYPAAFSNTCTTEFCTFRDRLGPLANGDATVLGVSTDLPWALAAFREEESLPFALVADNDATICTDYGVRTHFERLGIDDVARRSVFVLDAEGTITYRWLADDSGQEPDYEAVDAAVADAAAATSVGAEPTE</sequence>
<organism evidence="4 5">
    <name type="scientific">Halolamina litorea</name>
    <dbReference type="NCBI Taxonomy" id="1515593"/>
    <lineage>
        <taxon>Archaea</taxon>
        <taxon>Methanobacteriati</taxon>
        <taxon>Methanobacteriota</taxon>
        <taxon>Stenosarchaea group</taxon>
        <taxon>Halobacteria</taxon>
        <taxon>Halobacteriales</taxon>
        <taxon>Haloferacaceae</taxon>
    </lineage>
</organism>
<evidence type="ECO:0000256" key="2">
    <source>
        <dbReference type="SAM" id="MobiDB-lite"/>
    </source>
</evidence>
<dbReference type="RefSeq" id="WP_267646605.1">
    <property type="nucleotide sequence ID" value="NZ_JANHGR010000001.1"/>
</dbReference>
<dbReference type="SUPFAM" id="SSF52833">
    <property type="entry name" value="Thioredoxin-like"/>
    <property type="match status" value="1"/>
</dbReference>
<dbReference type="InterPro" id="IPR050455">
    <property type="entry name" value="Tpx_Peroxidase_subfamily"/>
</dbReference>
<dbReference type="InterPro" id="IPR036249">
    <property type="entry name" value="Thioredoxin-like_sf"/>
</dbReference>
<keyword evidence="5" id="KW-1185">Reference proteome</keyword>
<dbReference type="CDD" id="cd02971">
    <property type="entry name" value="PRX_family"/>
    <property type="match status" value="1"/>
</dbReference>
<accession>A0ABD6BQI3</accession>
<evidence type="ECO:0000256" key="1">
    <source>
        <dbReference type="ARBA" id="ARBA00023284"/>
    </source>
</evidence>
<comment type="caution">
    <text evidence="4">The sequence shown here is derived from an EMBL/GenBank/DDBJ whole genome shotgun (WGS) entry which is preliminary data.</text>
</comment>
<proteinExistence type="predicted"/>
<dbReference type="EMBL" id="JBHUCZ010000002">
    <property type="protein sequence ID" value="MFD1566951.1"/>
    <property type="molecule type" value="Genomic_DNA"/>
</dbReference>
<reference evidence="4 5" key="1">
    <citation type="journal article" date="2019" name="Int. J. Syst. Evol. Microbiol.">
        <title>The Global Catalogue of Microorganisms (GCM) 10K type strain sequencing project: providing services to taxonomists for standard genome sequencing and annotation.</title>
        <authorList>
            <consortium name="The Broad Institute Genomics Platform"/>
            <consortium name="The Broad Institute Genome Sequencing Center for Infectious Disease"/>
            <person name="Wu L."/>
            <person name="Ma J."/>
        </authorList>
    </citation>
    <scope>NUCLEOTIDE SEQUENCE [LARGE SCALE GENOMIC DNA]</scope>
    <source>
        <strain evidence="4 5">CGMCC 1.12859</strain>
    </source>
</reference>
<dbReference type="PROSITE" id="PS51352">
    <property type="entry name" value="THIOREDOXIN_2"/>
    <property type="match status" value="1"/>
</dbReference>